<dbReference type="InterPro" id="IPR001525">
    <property type="entry name" value="C5_MeTfrase"/>
</dbReference>
<dbReference type="PANTHER" id="PTHR10629:SF52">
    <property type="entry name" value="DNA (CYTOSINE-5)-METHYLTRANSFERASE 1"/>
    <property type="match status" value="1"/>
</dbReference>
<evidence type="ECO:0000313" key="8">
    <source>
        <dbReference type="EMBL" id="SNX74035.1"/>
    </source>
</evidence>
<gene>
    <name evidence="8" type="ORF">SAMN05878503_1194</name>
</gene>
<dbReference type="GO" id="GO:0032259">
    <property type="term" value="P:methylation"/>
    <property type="evidence" value="ECO:0007669"/>
    <property type="project" value="UniProtKB-KW"/>
</dbReference>
<evidence type="ECO:0000256" key="6">
    <source>
        <dbReference type="ARBA" id="ARBA00047422"/>
    </source>
</evidence>
<proteinExistence type="inferred from homology"/>
<dbReference type="GO" id="GO:0009307">
    <property type="term" value="P:DNA restriction-modification system"/>
    <property type="evidence" value="ECO:0007669"/>
    <property type="project" value="UniProtKB-KW"/>
</dbReference>
<evidence type="ECO:0000313" key="9">
    <source>
        <dbReference type="Proteomes" id="UP000219467"/>
    </source>
</evidence>
<protein>
    <recommendedName>
        <fullName evidence="1">DNA (cytosine-5-)-methyltransferase</fullName>
        <ecNumber evidence="1">2.1.1.37</ecNumber>
    </recommendedName>
</protein>
<organism evidence="8 9">
    <name type="scientific">Cereibacter ovatus</name>
    <dbReference type="NCBI Taxonomy" id="439529"/>
    <lineage>
        <taxon>Bacteria</taxon>
        <taxon>Pseudomonadati</taxon>
        <taxon>Pseudomonadota</taxon>
        <taxon>Alphaproteobacteria</taxon>
        <taxon>Rhodobacterales</taxon>
        <taxon>Paracoccaceae</taxon>
        <taxon>Cereibacter</taxon>
    </lineage>
</organism>
<keyword evidence="3 7" id="KW-0808">Transferase</keyword>
<dbReference type="Pfam" id="PF00145">
    <property type="entry name" value="DNA_methylase"/>
    <property type="match status" value="1"/>
</dbReference>
<name>A0A285D2Y7_9RHOB</name>
<dbReference type="EMBL" id="OAOQ01000019">
    <property type="protein sequence ID" value="SNX74035.1"/>
    <property type="molecule type" value="Genomic_DNA"/>
</dbReference>
<dbReference type="InterPro" id="IPR050390">
    <property type="entry name" value="C5-Methyltransferase"/>
</dbReference>
<keyword evidence="5" id="KW-0680">Restriction system</keyword>
<dbReference type="OrthoDB" id="9813719at2"/>
<keyword evidence="2 7" id="KW-0489">Methyltransferase</keyword>
<dbReference type="PROSITE" id="PS51679">
    <property type="entry name" value="SAM_MT_C5"/>
    <property type="match status" value="1"/>
</dbReference>
<dbReference type="AlphaFoldDB" id="A0A285D2Y7"/>
<dbReference type="InterPro" id="IPR018117">
    <property type="entry name" value="C5_DNA_meth_AS"/>
</dbReference>
<dbReference type="InterPro" id="IPR029063">
    <property type="entry name" value="SAM-dependent_MTases_sf"/>
</dbReference>
<dbReference type="GO" id="GO:0003886">
    <property type="term" value="F:DNA (cytosine-5-)-methyltransferase activity"/>
    <property type="evidence" value="ECO:0007669"/>
    <property type="project" value="UniProtKB-EC"/>
</dbReference>
<dbReference type="GO" id="GO:0044027">
    <property type="term" value="P:negative regulation of gene expression via chromosomal CpG island methylation"/>
    <property type="evidence" value="ECO:0007669"/>
    <property type="project" value="TreeGrafter"/>
</dbReference>
<evidence type="ECO:0000256" key="1">
    <source>
        <dbReference type="ARBA" id="ARBA00011975"/>
    </source>
</evidence>
<feature type="active site" evidence="7">
    <location>
        <position position="94"/>
    </location>
</feature>
<keyword evidence="9" id="KW-1185">Reference proteome</keyword>
<dbReference type="PRINTS" id="PR00105">
    <property type="entry name" value="C5METTRFRASE"/>
</dbReference>
<reference evidence="9" key="1">
    <citation type="submission" date="2017-08" db="EMBL/GenBank/DDBJ databases">
        <authorList>
            <person name="Varghese N."/>
            <person name="Submissions S."/>
        </authorList>
    </citation>
    <scope>NUCLEOTIDE SEQUENCE [LARGE SCALE GENOMIC DNA]</scope>
    <source>
        <strain evidence="9">JA234</strain>
    </source>
</reference>
<dbReference type="Gene3D" id="3.40.50.150">
    <property type="entry name" value="Vaccinia Virus protein VP39"/>
    <property type="match status" value="1"/>
</dbReference>
<dbReference type="RefSeq" id="WP_097031509.1">
    <property type="nucleotide sequence ID" value="NZ_OAOQ01000019.1"/>
</dbReference>
<dbReference type="Gene3D" id="3.90.120.10">
    <property type="entry name" value="DNA Methylase, subunit A, domain 2"/>
    <property type="match status" value="1"/>
</dbReference>
<sequence>MTAHYDTSEKRDAFKGVSLFSGGGIGDLALRAVGVDVLVASELLPDRASVFRSNYPNTTMVEGDIRKTKAEVIREAKNRLKGRPLDILFATPPCQGMSKNGRGKLLHGVRSGVKPKLDERNRLALDAVEVALALRPKLVVFENVPEMQNAVIEHEGQVRDLLELISELLAPDYEGKWDVVEFADYGVPQRRQRLITVFMLKSSLPTNLKKWAVLPTATHSQNPSIFTRPWVTVDEALSGVPPLDAANRKMASHKDISFHRVPILDDSKYFWVSNTPPGKGAFDNQCVNPACGFDKNPTHGSKHNSEGINQANRDTPLNCLKCGELLPRPWVQEGTEFRLMSGFTSAYKRMRGDLPASALTRNLSYACSDQKLHPREHRVLSLHEAFILHTVDVYNFDWRRDDNKTLSDKTIREIIGESIPPKGLEAIFKHLVATLLEHRTAARAA</sequence>
<keyword evidence="4 7" id="KW-0949">S-adenosyl-L-methionine</keyword>
<accession>A0A285D2Y7</accession>
<dbReference type="EC" id="2.1.1.37" evidence="1"/>
<dbReference type="Proteomes" id="UP000219467">
    <property type="component" value="Unassembled WGS sequence"/>
</dbReference>
<dbReference type="PANTHER" id="PTHR10629">
    <property type="entry name" value="CYTOSINE-SPECIFIC METHYLTRANSFERASE"/>
    <property type="match status" value="1"/>
</dbReference>
<dbReference type="PROSITE" id="PS00094">
    <property type="entry name" value="C5_MTASE_1"/>
    <property type="match status" value="1"/>
</dbReference>
<evidence type="ECO:0000256" key="3">
    <source>
        <dbReference type="ARBA" id="ARBA00022679"/>
    </source>
</evidence>
<comment type="similarity">
    <text evidence="7">Belongs to the class I-like SAM-binding methyltransferase superfamily. C5-methyltransferase family.</text>
</comment>
<evidence type="ECO:0000256" key="5">
    <source>
        <dbReference type="ARBA" id="ARBA00022747"/>
    </source>
</evidence>
<evidence type="ECO:0000256" key="7">
    <source>
        <dbReference type="PROSITE-ProRule" id="PRU01016"/>
    </source>
</evidence>
<dbReference type="GO" id="GO:0003677">
    <property type="term" value="F:DNA binding"/>
    <property type="evidence" value="ECO:0007669"/>
    <property type="project" value="TreeGrafter"/>
</dbReference>
<dbReference type="SUPFAM" id="SSF53335">
    <property type="entry name" value="S-adenosyl-L-methionine-dependent methyltransferases"/>
    <property type="match status" value="1"/>
</dbReference>
<evidence type="ECO:0000256" key="4">
    <source>
        <dbReference type="ARBA" id="ARBA00022691"/>
    </source>
</evidence>
<comment type="catalytic activity">
    <reaction evidence="6">
        <text>a 2'-deoxycytidine in DNA + S-adenosyl-L-methionine = a 5-methyl-2'-deoxycytidine in DNA + S-adenosyl-L-homocysteine + H(+)</text>
        <dbReference type="Rhea" id="RHEA:13681"/>
        <dbReference type="Rhea" id="RHEA-COMP:11369"/>
        <dbReference type="Rhea" id="RHEA-COMP:11370"/>
        <dbReference type="ChEBI" id="CHEBI:15378"/>
        <dbReference type="ChEBI" id="CHEBI:57856"/>
        <dbReference type="ChEBI" id="CHEBI:59789"/>
        <dbReference type="ChEBI" id="CHEBI:85452"/>
        <dbReference type="ChEBI" id="CHEBI:85454"/>
        <dbReference type="EC" id="2.1.1.37"/>
    </reaction>
</comment>
<evidence type="ECO:0000256" key="2">
    <source>
        <dbReference type="ARBA" id="ARBA00022603"/>
    </source>
</evidence>